<feature type="region of interest" description="Disordered" evidence="1">
    <location>
        <begin position="231"/>
        <end position="286"/>
    </location>
</feature>
<feature type="region of interest" description="Disordered" evidence="1">
    <location>
        <begin position="72"/>
        <end position="94"/>
    </location>
</feature>
<keyword evidence="4" id="KW-1185">Reference proteome</keyword>
<feature type="region of interest" description="Disordered" evidence="1">
    <location>
        <begin position="200"/>
        <end position="219"/>
    </location>
</feature>
<dbReference type="EMBL" id="KE343600">
    <property type="protein sequence ID" value="EXB36906.1"/>
    <property type="molecule type" value="Genomic_DNA"/>
</dbReference>
<name>W9QGL1_9ROSA</name>
<evidence type="ECO:0000256" key="1">
    <source>
        <dbReference type="SAM" id="MobiDB-lite"/>
    </source>
</evidence>
<dbReference type="AlphaFoldDB" id="W9QGL1"/>
<dbReference type="Pfam" id="PF14418">
    <property type="entry name" value="OHA"/>
    <property type="match status" value="1"/>
</dbReference>
<evidence type="ECO:0000313" key="3">
    <source>
        <dbReference type="EMBL" id="EXB36906.1"/>
    </source>
</evidence>
<dbReference type="Gene3D" id="3.30.420.610">
    <property type="entry name" value="LOTUS domain-like"/>
    <property type="match status" value="1"/>
</dbReference>
<dbReference type="PROSITE" id="PS51644">
    <property type="entry name" value="HTH_OST"/>
    <property type="match status" value="1"/>
</dbReference>
<evidence type="ECO:0000259" key="2">
    <source>
        <dbReference type="PROSITE" id="PS51644"/>
    </source>
</evidence>
<accession>W9QGL1</accession>
<feature type="region of interest" description="Disordered" evidence="1">
    <location>
        <begin position="332"/>
        <end position="361"/>
    </location>
</feature>
<dbReference type="eggNOG" id="ENOG502QT74">
    <property type="taxonomic scope" value="Eukaryota"/>
</dbReference>
<feature type="domain" description="HTH OST-type" evidence="2">
    <location>
        <begin position="110"/>
        <end position="189"/>
    </location>
</feature>
<gene>
    <name evidence="3" type="ORF">L484_016511</name>
</gene>
<dbReference type="InterPro" id="IPR025677">
    <property type="entry name" value="OST-HTH-assoc_dom"/>
</dbReference>
<dbReference type="STRING" id="981085.W9QGL1"/>
<dbReference type="Pfam" id="PF12872">
    <property type="entry name" value="OST-HTH"/>
    <property type="match status" value="1"/>
</dbReference>
<proteinExistence type="predicted"/>
<feature type="compositionally biased region" description="Basic and acidic residues" evidence="1">
    <location>
        <begin position="77"/>
        <end position="90"/>
    </location>
</feature>
<dbReference type="Proteomes" id="UP000030645">
    <property type="component" value="Unassembled WGS sequence"/>
</dbReference>
<dbReference type="CDD" id="cd08824">
    <property type="entry name" value="LOTUS"/>
    <property type="match status" value="1"/>
</dbReference>
<dbReference type="InterPro" id="IPR025605">
    <property type="entry name" value="OST-HTH/LOTUS_dom"/>
</dbReference>
<reference evidence="4" key="1">
    <citation type="submission" date="2013-01" db="EMBL/GenBank/DDBJ databases">
        <title>Draft Genome Sequence of a Mulberry Tree, Morus notabilis C.K. Schneid.</title>
        <authorList>
            <person name="He N."/>
            <person name="Zhao S."/>
        </authorList>
    </citation>
    <scope>NUCLEOTIDE SEQUENCE</scope>
</reference>
<sequence length="382" mass="41870">MARDLQSKGPECLQSLGENDLLHLVDLLISEKKWVEECPSEVFPFKLTQVEKSLSLDHSKGLSSILAGTSTSTSESLSKHDGEGKSENVSHVESSSFTKRKLPVKSRDEVLADCQMLVNEMMREHPGGILVGLFRKHFLQKYGYHLNPQQLGFERLRSLLRTMSGVKLQGGYLSLSSITSNTASLEATVPDKQENISHTVASDIELSGESKSDDSDDSLWEELGPIVSPKFKIKPGSARKSAAKSADNQNNFDYEPAISDDEFSDPGETFPASGAEGNRKGGSEESSSLLQILDSWYSSKGRDNCKDSENVDGAVALGTNTAKLSDSFILGPKSETSLKSQGRKHRPQKTYSFVTDPDSKDNREKLVDGVLENLRKSKAMCE</sequence>
<organism evidence="3 4">
    <name type="scientific">Morus notabilis</name>
    <dbReference type="NCBI Taxonomy" id="981085"/>
    <lineage>
        <taxon>Eukaryota</taxon>
        <taxon>Viridiplantae</taxon>
        <taxon>Streptophyta</taxon>
        <taxon>Embryophyta</taxon>
        <taxon>Tracheophyta</taxon>
        <taxon>Spermatophyta</taxon>
        <taxon>Magnoliopsida</taxon>
        <taxon>eudicotyledons</taxon>
        <taxon>Gunneridae</taxon>
        <taxon>Pentapetalae</taxon>
        <taxon>rosids</taxon>
        <taxon>fabids</taxon>
        <taxon>Rosales</taxon>
        <taxon>Moraceae</taxon>
        <taxon>Moreae</taxon>
        <taxon>Morus</taxon>
    </lineage>
</organism>
<dbReference type="InterPro" id="IPR041966">
    <property type="entry name" value="LOTUS-like"/>
</dbReference>
<evidence type="ECO:0000313" key="4">
    <source>
        <dbReference type="Proteomes" id="UP000030645"/>
    </source>
</evidence>
<protein>
    <recommendedName>
        <fullName evidence="2">HTH OST-type domain-containing protein</fullName>
    </recommendedName>
</protein>